<evidence type="ECO:0000313" key="4">
    <source>
        <dbReference type="Proteomes" id="UP000598488"/>
    </source>
</evidence>
<protein>
    <submittedName>
        <fullName evidence="3">2-oxopent-4-enoate hydratase</fullName>
        <ecNumber evidence="3">4.2.1.80</ecNumber>
    </submittedName>
</protein>
<dbReference type="PANTHER" id="PTHR30143:SF0">
    <property type="entry name" value="2-KETO-4-PENTENOATE HYDRATASE"/>
    <property type="match status" value="1"/>
</dbReference>
<reference evidence="3 4" key="1">
    <citation type="submission" date="2020-12" db="EMBL/GenBank/DDBJ databases">
        <title>Comparative genome analysis of fungal antagonists Marinomonas ostreistagni 398 and M. spartinae 468.</title>
        <authorList>
            <person name="Fields J.L."/>
            <person name="Mavrodi O.V."/>
            <person name="Biber P.D."/>
            <person name="Indest K.J."/>
            <person name="Mavrodi D.V."/>
        </authorList>
    </citation>
    <scope>NUCLEOTIDE SEQUENCE [LARGE SCALE GENOMIC DNA]</scope>
    <source>
        <strain evidence="3 4">USM7</strain>
    </source>
</reference>
<dbReference type="PANTHER" id="PTHR30143">
    <property type="entry name" value="ACID HYDRATASE"/>
    <property type="match status" value="1"/>
</dbReference>
<evidence type="ECO:0000313" key="3">
    <source>
        <dbReference type="EMBL" id="MBJ7552547.1"/>
    </source>
</evidence>
<name>A0ABS0ZFY6_9GAMM</name>
<sequence>MNQSTIQLCGDELFEALQASKSVAPFTERYPEITIDDAYHISLRFLERRVTAGARVIGKKIGITSKAVQQALKVDQPDFGFLTDDMAFSQGEEMPISGKLIAPKAEGEVAFVLEKDLLGPGITNADVLAATAFVLPCFEVVDSRIENWQIKIQDTIADNASCGLFILGDKAVSPADVDLSTCGMVVEKNGQLLSTGAGAAALGSPVNCVTWLANKLGEYGIPLKAGEVILSGSLVPLEPVAPGDFMTVSIGGIGSASVRFT</sequence>
<evidence type="ECO:0000256" key="1">
    <source>
        <dbReference type="ARBA" id="ARBA00023239"/>
    </source>
</evidence>
<dbReference type="Pfam" id="PF01557">
    <property type="entry name" value="FAA_hydrolase"/>
    <property type="match status" value="1"/>
</dbReference>
<feature type="domain" description="Fumarylacetoacetase-like C-terminal" evidence="2">
    <location>
        <begin position="73"/>
        <end position="259"/>
    </location>
</feature>
<accession>A0ABS0ZFY6</accession>
<dbReference type="InterPro" id="IPR036663">
    <property type="entry name" value="Fumarylacetoacetase_C_sf"/>
</dbReference>
<proteinExistence type="predicted"/>
<dbReference type="GO" id="GO:0008684">
    <property type="term" value="F:2-oxopent-4-enoate hydratase activity"/>
    <property type="evidence" value="ECO:0007669"/>
    <property type="project" value="UniProtKB-EC"/>
</dbReference>
<dbReference type="EC" id="4.2.1.80" evidence="3"/>
<dbReference type="SUPFAM" id="SSF56529">
    <property type="entry name" value="FAH"/>
    <property type="match status" value="1"/>
</dbReference>
<evidence type="ECO:0000259" key="2">
    <source>
        <dbReference type="Pfam" id="PF01557"/>
    </source>
</evidence>
<keyword evidence="4" id="KW-1185">Reference proteome</keyword>
<dbReference type="Gene3D" id="3.90.850.10">
    <property type="entry name" value="Fumarylacetoacetase-like, C-terminal domain"/>
    <property type="match status" value="1"/>
</dbReference>
<dbReference type="InterPro" id="IPR050772">
    <property type="entry name" value="Hydratase-Decarb/MhpD_sf"/>
</dbReference>
<dbReference type="Proteomes" id="UP000598488">
    <property type="component" value="Unassembled WGS sequence"/>
</dbReference>
<dbReference type="InterPro" id="IPR017632">
    <property type="entry name" value="2-oxopent-4-enoate_hydratase"/>
</dbReference>
<organism evidence="3 4">
    <name type="scientific">Marinomonas ostreistagni</name>
    <dbReference type="NCBI Taxonomy" id="359209"/>
    <lineage>
        <taxon>Bacteria</taxon>
        <taxon>Pseudomonadati</taxon>
        <taxon>Pseudomonadota</taxon>
        <taxon>Gammaproteobacteria</taxon>
        <taxon>Oceanospirillales</taxon>
        <taxon>Oceanospirillaceae</taxon>
        <taxon>Marinomonas</taxon>
    </lineage>
</organism>
<dbReference type="InterPro" id="IPR011234">
    <property type="entry name" value="Fumarylacetoacetase-like_C"/>
</dbReference>
<keyword evidence="1 3" id="KW-0456">Lyase</keyword>
<dbReference type="EMBL" id="JAEMUH010000022">
    <property type="protein sequence ID" value="MBJ7552547.1"/>
    <property type="molecule type" value="Genomic_DNA"/>
</dbReference>
<comment type="caution">
    <text evidence="3">The sequence shown here is derived from an EMBL/GenBank/DDBJ whole genome shotgun (WGS) entry which is preliminary data.</text>
</comment>
<dbReference type="NCBIfam" id="TIGR03220">
    <property type="entry name" value="catechol_dmpE"/>
    <property type="match status" value="1"/>
</dbReference>
<gene>
    <name evidence="3" type="primary">dmpE</name>
    <name evidence="3" type="ORF">JHD44_17835</name>
</gene>
<dbReference type="RefSeq" id="WP_199464085.1">
    <property type="nucleotide sequence ID" value="NZ_JAEMUH010000022.1"/>
</dbReference>